<comment type="catalytic activity">
    <reaction evidence="7">
        <text>L-cysteinyl-[prolipoprotein] + a 1,2-diacyl-sn-glycero-3-phospho-(1'-sn-glycerol) = an S-1,2-diacyl-sn-glyceryl-L-cysteinyl-[prolipoprotein] + sn-glycerol 1-phosphate + H(+)</text>
        <dbReference type="Rhea" id="RHEA:56712"/>
        <dbReference type="Rhea" id="RHEA-COMP:14679"/>
        <dbReference type="Rhea" id="RHEA-COMP:14680"/>
        <dbReference type="ChEBI" id="CHEBI:15378"/>
        <dbReference type="ChEBI" id="CHEBI:29950"/>
        <dbReference type="ChEBI" id="CHEBI:57685"/>
        <dbReference type="ChEBI" id="CHEBI:64716"/>
        <dbReference type="ChEBI" id="CHEBI:140658"/>
        <dbReference type="EC" id="2.5.1.145"/>
    </reaction>
</comment>
<sequence length="258" mass="28071">MFPVLFSIGPLTLHTYGVLLALGAALGLWLLTHLAKKQGLDPDRVMSLSLWLLISGLVGSRLLFVLLEPAQFKSAPWRVLAIWEGGLVFYGGVAAALVVGLILMRRWRLPVLTLLDCAAPALALGQALGRFGCFSAGCCYGRVWEGGWCAVTFSDPLTLAPRDLPLHPTQLYTAGALLIILGVLLLLWRHRRFAGQIFFAYGFLHGIARVIIETFRADWRGEPFLGFTPTGWFALGLAVVSAAALIYLQRKNAAKQGG</sequence>
<dbReference type="PANTHER" id="PTHR30589:SF0">
    <property type="entry name" value="PHOSPHATIDYLGLYCEROL--PROLIPOPROTEIN DIACYLGLYCERYL TRANSFERASE"/>
    <property type="match status" value="1"/>
</dbReference>
<dbReference type="PANTHER" id="PTHR30589">
    <property type="entry name" value="PROLIPOPROTEIN DIACYLGLYCERYL TRANSFERASE"/>
    <property type="match status" value="1"/>
</dbReference>
<proteinExistence type="inferred from homology"/>
<evidence type="ECO:0000256" key="5">
    <source>
        <dbReference type="ARBA" id="ARBA00022989"/>
    </source>
</evidence>
<keyword evidence="9" id="KW-1185">Reference proteome</keyword>
<keyword evidence="4 7" id="KW-0812">Transmembrane</keyword>
<keyword evidence="5 7" id="KW-1133">Transmembrane helix</keyword>
<comment type="function">
    <text evidence="7">Catalyzes the transfer of the diacylglyceryl group from phosphatidylglycerol to the sulfhydryl group of the N-terminal cysteine of a prolipoprotein, the first step in the formation of mature lipoproteins.</text>
</comment>
<protein>
    <recommendedName>
        <fullName evidence="7">Phosphatidylglycerol--prolipoprotein diacylglyceryl transferase</fullName>
        <ecNumber evidence="7">2.5.1.145</ecNumber>
    </recommendedName>
</protein>
<feature type="transmembrane region" description="Helical" evidence="7">
    <location>
        <begin position="111"/>
        <end position="128"/>
    </location>
</feature>
<dbReference type="Proteomes" id="UP001366166">
    <property type="component" value="Chromosome"/>
</dbReference>
<dbReference type="NCBIfam" id="TIGR00544">
    <property type="entry name" value="lgt"/>
    <property type="match status" value="1"/>
</dbReference>
<dbReference type="HAMAP" id="MF_01147">
    <property type="entry name" value="Lgt"/>
    <property type="match status" value="1"/>
</dbReference>
<dbReference type="RefSeq" id="WP_338603169.1">
    <property type="nucleotide sequence ID" value="NZ_AP028679.1"/>
</dbReference>
<dbReference type="Pfam" id="PF01790">
    <property type="entry name" value="LGT"/>
    <property type="match status" value="1"/>
</dbReference>
<dbReference type="InterPro" id="IPR001640">
    <property type="entry name" value="Lgt"/>
</dbReference>
<organism evidence="8 9">
    <name type="scientific">Desulfoferula mesophila</name>
    <dbReference type="NCBI Taxonomy" id="3058419"/>
    <lineage>
        <taxon>Bacteria</taxon>
        <taxon>Pseudomonadati</taxon>
        <taxon>Thermodesulfobacteriota</taxon>
        <taxon>Desulfarculia</taxon>
        <taxon>Desulfarculales</taxon>
        <taxon>Desulfarculaceae</taxon>
        <taxon>Desulfoferula</taxon>
    </lineage>
</organism>
<evidence type="ECO:0000256" key="3">
    <source>
        <dbReference type="ARBA" id="ARBA00022679"/>
    </source>
</evidence>
<evidence type="ECO:0000256" key="1">
    <source>
        <dbReference type="ARBA" id="ARBA00007150"/>
    </source>
</evidence>
<evidence type="ECO:0000256" key="7">
    <source>
        <dbReference type="HAMAP-Rule" id="MF_01147"/>
    </source>
</evidence>
<evidence type="ECO:0000256" key="4">
    <source>
        <dbReference type="ARBA" id="ARBA00022692"/>
    </source>
</evidence>
<comment type="subcellular location">
    <subcellularLocation>
        <location evidence="7">Cell membrane</location>
        <topology evidence="7">Multi-pass membrane protein</topology>
    </subcellularLocation>
</comment>
<dbReference type="KEGG" id="dmp:FAK_38700"/>
<feature type="transmembrane region" description="Helical" evidence="7">
    <location>
        <begin position="193"/>
        <end position="212"/>
    </location>
</feature>
<evidence type="ECO:0000256" key="2">
    <source>
        <dbReference type="ARBA" id="ARBA00022475"/>
    </source>
</evidence>
<keyword evidence="6 7" id="KW-0472">Membrane</keyword>
<keyword evidence="3 7" id="KW-0808">Transferase</keyword>
<comment type="pathway">
    <text evidence="7">Protein modification; lipoprotein biosynthesis (diacylglyceryl transfer).</text>
</comment>
<dbReference type="GO" id="GO:0042158">
    <property type="term" value="P:lipoprotein biosynthetic process"/>
    <property type="evidence" value="ECO:0007669"/>
    <property type="project" value="UniProtKB-UniRule"/>
</dbReference>
<dbReference type="GO" id="GO:0005886">
    <property type="term" value="C:plasma membrane"/>
    <property type="evidence" value="ECO:0007669"/>
    <property type="project" value="UniProtKB-SubCell"/>
</dbReference>
<comment type="similarity">
    <text evidence="1 7">Belongs to the Lgt family.</text>
</comment>
<evidence type="ECO:0000256" key="6">
    <source>
        <dbReference type="ARBA" id="ARBA00023136"/>
    </source>
</evidence>
<keyword evidence="2 7" id="KW-1003">Cell membrane</keyword>
<dbReference type="EC" id="2.5.1.145" evidence="7"/>
<feature type="transmembrane region" description="Helical" evidence="7">
    <location>
        <begin position="13"/>
        <end position="35"/>
    </location>
</feature>
<feature type="transmembrane region" description="Helical" evidence="7">
    <location>
        <begin position="171"/>
        <end position="188"/>
    </location>
</feature>
<evidence type="ECO:0000313" key="9">
    <source>
        <dbReference type="Proteomes" id="UP001366166"/>
    </source>
</evidence>
<name>A0AAU9EQR9_9BACT</name>
<reference evidence="9" key="1">
    <citation type="journal article" date="2023" name="Arch. Microbiol.">
        <title>Desulfoferula mesophilus gen. nov. sp. nov., a mesophilic sulfate-reducing bacterium isolated from a brackish lake sediment.</title>
        <authorList>
            <person name="Watanabe T."/>
            <person name="Yabe T."/>
            <person name="Tsuji J.M."/>
            <person name="Fukui M."/>
        </authorList>
    </citation>
    <scope>NUCLEOTIDE SEQUENCE [LARGE SCALE GENOMIC DNA]</scope>
    <source>
        <strain evidence="9">12FAK</strain>
    </source>
</reference>
<feature type="transmembrane region" description="Helical" evidence="7">
    <location>
        <begin position="224"/>
        <end position="248"/>
    </location>
</feature>
<feature type="binding site" evidence="7">
    <location>
        <position position="130"/>
    </location>
    <ligand>
        <name>a 1,2-diacyl-sn-glycero-3-phospho-(1'-sn-glycerol)</name>
        <dbReference type="ChEBI" id="CHEBI:64716"/>
    </ligand>
</feature>
<feature type="transmembrane region" description="Helical" evidence="7">
    <location>
        <begin position="87"/>
        <end position="104"/>
    </location>
</feature>
<accession>A0AAU9EQR9</accession>
<evidence type="ECO:0000313" key="8">
    <source>
        <dbReference type="EMBL" id="BEQ16804.1"/>
    </source>
</evidence>
<dbReference type="GO" id="GO:0008961">
    <property type="term" value="F:phosphatidylglycerol-prolipoprotein diacylglyceryl transferase activity"/>
    <property type="evidence" value="ECO:0007669"/>
    <property type="project" value="UniProtKB-UniRule"/>
</dbReference>
<dbReference type="AlphaFoldDB" id="A0AAU9EQR9"/>
<gene>
    <name evidence="7 8" type="primary">lgt</name>
    <name evidence="8" type="ORF">FAK_38700</name>
</gene>
<dbReference type="EMBL" id="AP028679">
    <property type="protein sequence ID" value="BEQ16804.1"/>
    <property type="molecule type" value="Genomic_DNA"/>
</dbReference>
<feature type="transmembrane region" description="Helical" evidence="7">
    <location>
        <begin position="47"/>
        <end position="67"/>
    </location>
</feature>